<dbReference type="SUPFAM" id="SSF50978">
    <property type="entry name" value="WD40 repeat-like"/>
    <property type="match status" value="1"/>
</dbReference>
<dbReference type="InterPro" id="IPR036322">
    <property type="entry name" value="WD40_repeat_dom_sf"/>
</dbReference>
<dbReference type="PANTHER" id="PTHR16047">
    <property type="entry name" value="RFWD3 PROTEIN"/>
    <property type="match status" value="1"/>
</dbReference>
<gene>
    <name evidence="18" type="ORF">LUZ62_062059</name>
</gene>
<keyword evidence="14" id="KW-0863">Zinc-finger</keyword>
<keyword evidence="7" id="KW-0808">Transferase</keyword>
<feature type="compositionally biased region" description="Low complexity" evidence="16">
    <location>
        <begin position="41"/>
        <end position="56"/>
    </location>
</feature>
<keyword evidence="11" id="KW-0234">DNA repair</keyword>
<evidence type="ECO:0000256" key="10">
    <source>
        <dbReference type="ARBA" id="ARBA00022786"/>
    </source>
</evidence>
<evidence type="ECO:0000256" key="11">
    <source>
        <dbReference type="ARBA" id="ARBA00023204"/>
    </source>
</evidence>
<dbReference type="GO" id="GO:0005737">
    <property type="term" value="C:cytoplasm"/>
    <property type="evidence" value="ECO:0007669"/>
    <property type="project" value="UniProtKB-SubCell"/>
</dbReference>
<dbReference type="InterPro" id="IPR001841">
    <property type="entry name" value="Znf_RING"/>
</dbReference>
<keyword evidence="9" id="KW-0227">DNA damage</keyword>
<protein>
    <recommendedName>
        <fullName evidence="4">RING-type E3 ubiquitin transferase</fullName>
        <ecNumber evidence="4">2.3.2.27</ecNumber>
    </recommendedName>
</protein>
<keyword evidence="12" id="KW-0539">Nucleus</keyword>
<keyword evidence="14" id="KW-0862">Zinc</keyword>
<evidence type="ECO:0000256" key="16">
    <source>
        <dbReference type="SAM" id="MobiDB-lite"/>
    </source>
</evidence>
<evidence type="ECO:0000313" key="19">
    <source>
        <dbReference type="Proteomes" id="UP001140206"/>
    </source>
</evidence>
<evidence type="ECO:0000256" key="3">
    <source>
        <dbReference type="ARBA" id="ARBA00004906"/>
    </source>
</evidence>
<keyword evidence="8" id="KW-0677">Repeat</keyword>
<dbReference type="Gene3D" id="3.30.40.10">
    <property type="entry name" value="Zinc/RING finger domain, C3HC4 (zinc finger)"/>
    <property type="match status" value="1"/>
</dbReference>
<feature type="coiled-coil region" evidence="15">
    <location>
        <begin position="198"/>
        <end position="250"/>
    </location>
</feature>
<evidence type="ECO:0000256" key="1">
    <source>
        <dbReference type="ARBA" id="ARBA00000900"/>
    </source>
</evidence>
<dbReference type="GO" id="GO:0036297">
    <property type="term" value="P:interstrand cross-link repair"/>
    <property type="evidence" value="ECO:0007669"/>
    <property type="project" value="InterPro"/>
</dbReference>
<evidence type="ECO:0000256" key="7">
    <source>
        <dbReference type="ARBA" id="ARBA00022679"/>
    </source>
</evidence>
<dbReference type="Proteomes" id="UP001140206">
    <property type="component" value="Chromosome 3"/>
</dbReference>
<dbReference type="AlphaFoldDB" id="A0AAV8E9M5"/>
<dbReference type="GO" id="GO:0016604">
    <property type="term" value="C:nuclear body"/>
    <property type="evidence" value="ECO:0007669"/>
    <property type="project" value="UniProtKB-SubCell"/>
</dbReference>
<dbReference type="EMBL" id="JAMFTS010000003">
    <property type="protein sequence ID" value="KAJ4777802.1"/>
    <property type="molecule type" value="Genomic_DNA"/>
</dbReference>
<evidence type="ECO:0000256" key="12">
    <source>
        <dbReference type="ARBA" id="ARBA00023242"/>
    </source>
</evidence>
<keyword evidence="6" id="KW-0853">WD repeat</keyword>
<comment type="subcellular location">
    <subcellularLocation>
        <location evidence="2">Cytoplasm</location>
    </subcellularLocation>
    <subcellularLocation>
        <location evidence="13">Nucleus</location>
        <location evidence="13">Nuclear body</location>
    </subcellularLocation>
</comment>
<evidence type="ECO:0000259" key="17">
    <source>
        <dbReference type="PROSITE" id="PS50089"/>
    </source>
</evidence>
<dbReference type="GO" id="GO:0008270">
    <property type="term" value="F:zinc ion binding"/>
    <property type="evidence" value="ECO:0007669"/>
    <property type="project" value="UniProtKB-KW"/>
</dbReference>
<evidence type="ECO:0000313" key="18">
    <source>
        <dbReference type="EMBL" id="KAJ4777802.1"/>
    </source>
</evidence>
<dbReference type="EC" id="2.3.2.27" evidence="4"/>
<evidence type="ECO:0000256" key="13">
    <source>
        <dbReference type="ARBA" id="ARBA00034306"/>
    </source>
</evidence>
<dbReference type="InterPro" id="IPR013083">
    <property type="entry name" value="Znf_RING/FYVE/PHD"/>
</dbReference>
<dbReference type="Pfam" id="PF23419">
    <property type="entry name" value="WD40_RFWD3"/>
    <property type="match status" value="1"/>
</dbReference>
<dbReference type="InterPro" id="IPR015943">
    <property type="entry name" value="WD40/YVTN_repeat-like_dom_sf"/>
</dbReference>
<keyword evidence="5" id="KW-0963">Cytoplasm</keyword>
<feature type="domain" description="RING-type" evidence="17">
    <location>
        <begin position="132"/>
        <end position="178"/>
    </location>
</feature>
<dbReference type="Gene3D" id="2.130.10.10">
    <property type="entry name" value="YVTN repeat-like/Quinoprotein amine dehydrogenase"/>
    <property type="match status" value="1"/>
</dbReference>
<comment type="catalytic activity">
    <reaction evidence="1">
        <text>S-ubiquitinyl-[E2 ubiquitin-conjugating enzyme]-L-cysteine + [acceptor protein]-L-lysine = [E2 ubiquitin-conjugating enzyme]-L-cysteine + N(6)-ubiquitinyl-[acceptor protein]-L-lysine.</text>
        <dbReference type="EC" id="2.3.2.27"/>
    </reaction>
</comment>
<accession>A0AAV8E9M5</accession>
<dbReference type="InterPro" id="IPR056527">
    <property type="entry name" value="WD40_RFWD3"/>
</dbReference>
<evidence type="ECO:0000256" key="14">
    <source>
        <dbReference type="PROSITE-ProRule" id="PRU00175"/>
    </source>
</evidence>
<evidence type="ECO:0000256" key="15">
    <source>
        <dbReference type="SAM" id="Coils"/>
    </source>
</evidence>
<dbReference type="GO" id="GO:0016567">
    <property type="term" value="P:protein ubiquitination"/>
    <property type="evidence" value="ECO:0007669"/>
    <property type="project" value="InterPro"/>
</dbReference>
<organism evidence="18 19">
    <name type="scientific">Rhynchospora pubera</name>
    <dbReference type="NCBI Taxonomy" id="906938"/>
    <lineage>
        <taxon>Eukaryota</taxon>
        <taxon>Viridiplantae</taxon>
        <taxon>Streptophyta</taxon>
        <taxon>Embryophyta</taxon>
        <taxon>Tracheophyta</taxon>
        <taxon>Spermatophyta</taxon>
        <taxon>Magnoliopsida</taxon>
        <taxon>Liliopsida</taxon>
        <taxon>Poales</taxon>
        <taxon>Cyperaceae</taxon>
        <taxon>Cyperoideae</taxon>
        <taxon>Rhynchosporeae</taxon>
        <taxon>Rhynchospora</taxon>
    </lineage>
</organism>
<keyword evidence="10" id="KW-0833">Ubl conjugation pathway</keyword>
<evidence type="ECO:0000256" key="6">
    <source>
        <dbReference type="ARBA" id="ARBA00022574"/>
    </source>
</evidence>
<dbReference type="Pfam" id="PF13639">
    <property type="entry name" value="zf-RING_2"/>
    <property type="match status" value="1"/>
</dbReference>
<dbReference type="PANTHER" id="PTHR16047:SF7">
    <property type="entry name" value="E3 UBIQUITIN-PROTEIN LIGASE RFWD3"/>
    <property type="match status" value="1"/>
</dbReference>
<name>A0AAV8E9M5_9POAL</name>
<sequence length="615" mass="67653">MESRVIYRESRVISRRGRQPPQEDEADDSEEEEPESESESESGSGTDTSDDTSSSDTDTEPETAVDPPQVQPQRLQETSAVAVGVIEVEEGEEDEEGNEGGGKSEGSVEILEGKGKENVGVESGDNSALPTCPICMDTWSPEGLHRVCCIPCGHIYGRSCLEKWLRKCGNKGKCPQCNSKFNPKQIINLYAPRIVVPNDDLEKEVHCLREKNESLTLEKARLLKEIHKQREQLEEEQRSKKQKIRQTSLLEFSDQRQNLSVGSLPGTATSPSRFFSLNEFRFDGARVMAINASNQTVIVSSKAPGIPCEHILNKISLLDIRGIEKIKLPSNTKTVKDLCILPNGNVALASLGRKLAVFSMTSNNFVFQYDLPAPGWSCCGDDANAHCIYVGLQNGKLLVFDVRRTAHPVECLDGLTTHPIHTVHSLNSAGTSRVLTASSLGPCVWDINEGAERPTLVPGLDNPGICISLACADDNIVATFRPRLHQDQPETLPSQYQISPSPPLSNSGKLGIHILMKRAPDGISFCTDQVCHGNVSELRMSKSAIICSDRNAPLFAYGDEMLRGVRIWGLPSFNWYTDLNPHREPLLDLRYARGSSGPGFLGSLCEEKLQVFRCI</sequence>
<evidence type="ECO:0000256" key="9">
    <source>
        <dbReference type="ARBA" id="ARBA00022763"/>
    </source>
</evidence>
<keyword evidence="14" id="KW-0479">Metal-binding</keyword>
<evidence type="ECO:0000256" key="5">
    <source>
        <dbReference type="ARBA" id="ARBA00022490"/>
    </source>
</evidence>
<feature type="region of interest" description="Disordered" evidence="16">
    <location>
        <begin position="1"/>
        <end position="78"/>
    </location>
</feature>
<keyword evidence="19" id="KW-1185">Reference proteome</keyword>
<feature type="compositionally biased region" description="Basic and acidic residues" evidence="16">
    <location>
        <begin position="1"/>
        <end position="12"/>
    </location>
</feature>
<evidence type="ECO:0000256" key="8">
    <source>
        <dbReference type="ARBA" id="ARBA00022737"/>
    </source>
</evidence>
<feature type="compositionally biased region" description="Acidic residues" evidence="16">
    <location>
        <begin position="22"/>
        <end position="40"/>
    </location>
</feature>
<dbReference type="GO" id="GO:0061630">
    <property type="term" value="F:ubiquitin protein ligase activity"/>
    <property type="evidence" value="ECO:0007669"/>
    <property type="project" value="UniProtKB-EC"/>
</dbReference>
<keyword evidence="15" id="KW-0175">Coiled coil</keyword>
<comment type="caution">
    <text evidence="18">The sequence shown here is derived from an EMBL/GenBank/DDBJ whole genome shotgun (WGS) entry which is preliminary data.</text>
</comment>
<dbReference type="CDD" id="cd16450">
    <property type="entry name" value="mRING-C3HGC3_RFWD3"/>
    <property type="match status" value="1"/>
</dbReference>
<dbReference type="SUPFAM" id="SSF57850">
    <property type="entry name" value="RING/U-box"/>
    <property type="match status" value="1"/>
</dbReference>
<reference evidence="18" key="1">
    <citation type="submission" date="2022-08" db="EMBL/GenBank/DDBJ databases">
        <authorList>
            <person name="Marques A."/>
        </authorList>
    </citation>
    <scope>NUCLEOTIDE SEQUENCE</scope>
    <source>
        <strain evidence="18">RhyPub2mFocal</strain>
        <tissue evidence="18">Leaves</tissue>
    </source>
</reference>
<evidence type="ECO:0000256" key="4">
    <source>
        <dbReference type="ARBA" id="ARBA00012483"/>
    </source>
</evidence>
<comment type="pathway">
    <text evidence="3">Protein modification; protein ubiquitination.</text>
</comment>
<proteinExistence type="predicted"/>
<dbReference type="PROSITE" id="PS50089">
    <property type="entry name" value="ZF_RING_2"/>
    <property type="match status" value="1"/>
</dbReference>
<dbReference type="InterPro" id="IPR037381">
    <property type="entry name" value="RFWD3"/>
</dbReference>
<evidence type="ECO:0000256" key="2">
    <source>
        <dbReference type="ARBA" id="ARBA00004496"/>
    </source>
</evidence>